<dbReference type="GO" id="GO:0005886">
    <property type="term" value="C:plasma membrane"/>
    <property type="evidence" value="ECO:0007669"/>
    <property type="project" value="UniProtKB-SubCell"/>
</dbReference>
<evidence type="ECO:0000256" key="2">
    <source>
        <dbReference type="ARBA" id="ARBA00022448"/>
    </source>
</evidence>
<dbReference type="EMBL" id="BOOK01000047">
    <property type="protein sequence ID" value="GII04171.1"/>
    <property type="molecule type" value="Genomic_DNA"/>
</dbReference>
<feature type="transmembrane region" description="Helical" evidence="7">
    <location>
        <begin position="75"/>
        <end position="101"/>
    </location>
</feature>
<dbReference type="InterPro" id="IPR000515">
    <property type="entry name" value="MetI-like"/>
</dbReference>
<feature type="domain" description="ABC transmembrane type-1" evidence="8">
    <location>
        <begin position="76"/>
        <end position="287"/>
    </location>
</feature>
<dbReference type="InterPro" id="IPR035906">
    <property type="entry name" value="MetI-like_sf"/>
</dbReference>
<comment type="similarity">
    <text evidence="7">Belongs to the binding-protein-dependent transport system permease family.</text>
</comment>
<evidence type="ECO:0000256" key="4">
    <source>
        <dbReference type="ARBA" id="ARBA00022692"/>
    </source>
</evidence>
<dbReference type="PANTHER" id="PTHR43227:SF11">
    <property type="entry name" value="BLL4140 PROTEIN"/>
    <property type="match status" value="1"/>
</dbReference>
<gene>
    <name evidence="9" type="primary">msmF</name>
    <name evidence="9" type="ORF">Pta02_61790</name>
</gene>
<dbReference type="Gene3D" id="1.10.3720.10">
    <property type="entry name" value="MetI-like"/>
    <property type="match status" value="1"/>
</dbReference>
<feature type="transmembrane region" description="Helical" evidence="7">
    <location>
        <begin position="266"/>
        <end position="286"/>
    </location>
</feature>
<dbReference type="Proteomes" id="UP000634476">
    <property type="component" value="Unassembled WGS sequence"/>
</dbReference>
<accession>A0A8J3T4A9</accession>
<dbReference type="AlphaFoldDB" id="A0A8J3T4A9"/>
<dbReference type="Pfam" id="PF00528">
    <property type="entry name" value="BPD_transp_1"/>
    <property type="match status" value="1"/>
</dbReference>
<dbReference type="CDD" id="cd06261">
    <property type="entry name" value="TM_PBP2"/>
    <property type="match status" value="1"/>
</dbReference>
<sequence>MTTAAPPGRRTRKPVGRTFYWMVIPALVLFVLFHTVPVLQGFYYSLTDYPGYGSHEFIGLQNYANLFKDDRILDAYLFTFQFAIVATILTNVIALAIPMGLNAKIRFRTTLRGIFFIPNVLAILIVGYIFNYLFSNSLPVVAEALGIEALSTNILVNPDLAWLGIVIVATWQAVAFNIIIYLAGLQTIPGDVVEAATIDGAGRWRQFASITFPLIAPFFTINMVLSLKNFLQVFDHIIALTNGGPGTATTSVSVLIYTGGLEGGEYAYQTANAIVYFLVIVAVSVFQMRLLQRREMSA</sequence>
<dbReference type="GO" id="GO:0055085">
    <property type="term" value="P:transmembrane transport"/>
    <property type="evidence" value="ECO:0007669"/>
    <property type="project" value="InterPro"/>
</dbReference>
<feature type="transmembrane region" description="Helical" evidence="7">
    <location>
        <begin position="160"/>
        <end position="183"/>
    </location>
</feature>
<evidence type="ECO:0000256" key="1">
    <source>
        <dbReference type="ARBA" id="ARBA00004651"/>
    </source>
</evidence>
<evidence type="ECO:0000256" key="6">
    <source>
        <dbReference type="ARBA" id="ARBA00023136"/>
    </source>
</evidence>
<evidence type="ECO:0000259" key="8">
    <source>
        <dbReference type="PROSITE" id="PS50928"/>
    </source>
</evidence>
<feature type="transmembrane region" description="Helical" evidence="7">
    <location>
        <begin position="113"/>
        <end position="134"/>
    </location>
</feature>
<keyword evidence="5 7" id="KW-1133">Transmembrane helix</keyword>
<keyword evidence="2 7" id="KW-0813">Transport</keyword>
<protein>
    <submittedName>
        <fullName evidence="9">Sugar ABC transporter permease</fullName>
    </submittedName>
</protein>
<keyword evidence="3" id="KW-1003">Cell membrane</keyword>
<evidence type="ECO:0000256" key="3">
    <source>
        <dbReference type="ARBA" id="ARBA00022475"/>
    </source>
</evidence>
<comment type="subcellular location">
    <subcellularLocation>
        <location evidence="1 7">Cell membrane</location>
        <topology evidence="1 7">Multi-pass membrane protein</topology>
    </subcellularLocation>
</comment>
<organism evidence="9 10">
    <name type="scientific">Planobispora takensis</name>
    <dbReference type="NCBI Taxonomy" id="1367882"/>
    <lineage>
        <taxon>Bacteria</taxon>
        <taxon>Bacillati</taxon>
        <taxon>Actinomycetota</taxon>
        <taxon>Actinomycetes</taxon>
        <taxon>Streptosporangiales</taxon>
        <taxon>Streptosporangiaceae</taxon>
        <taxon>Planobispora</taxon>
    </lineage>
</organism>
<evidence type="ECO:0000313" key="10">
    <source>
        <dbReference type="Proteomes" id="UP000634476"/>
    </source>
</evidence>
<feature type="transmembrane region" description="Helical" evidence="7">
    <location>
        <begin position="19"/>
        <end position="43"/>
    </location>
</feature>
<reference evidence="9" key="1">
    <citation type="submission" date="2021-01" db="EMBL/GenBank/DDBJ databases">
        <title>Whole genome shotgun sequence of Planobispora takensis NBRC 109077.</title>
        <authorList>
            <person name="Komaki H."/>
            <person name="Tamura T."/>
        </authorList>
    </citation>
    <scope>NUCLEOTIDE SEQUENCE</scope>
    <source>
        <strain evidence="9">NBRC 109077</strain>
    </source>
</reference>
<keyword evidence="4 7" id="KW-0812">Transmembrane</keyword>
<evidence type="ECO:0000256" key="5">
    <source>
        <dbReference type="ARBA" id="ARBA00022989"/>
    </source>
</evidence>
<keyword evidence="10" id="KW-1185">Reference proteome</keyword>
<name>A0A8J3T4A9_9ACTN</name>
<dbReference type="InterPro" id="IPR050809">
    <property type="entry name" value="UgpAE/MalFG_permease"/>
</dbReference>
<dbReference type="PROSITE" id="PS50928">
    <property type="entry name" value="ABC_TM1"/>
    <property type="match status" value="1"/>
</dbReference>
<dbReference type="PANTHER" id="PTHR43227">
    <property type="entry name" value="BLL4140 PROTEIN"/>
    <property type="match status" value="1"/>
</dbReference>
<dbReference type="RefSeq" id="WP_203878435.1">
    <property type="nucleotide sequence ID" value="NZ_BOOK01000047.1"/>
</dbReference>
<feature type="transmembrane region" description="Helical" evidence="7">
    <location>
        <begin position="204"/>
        <end position="225"/>
    </location>
</feature>
<keyword evidence="6 7" id="KW-0472">Membrane</keyword>
<dbReference type="SUPFAM" id="SSF161098">
    <property type="entry name" value="MetI-like"/>
    <property type="match status" value="1"/>
</dbReference>
<comment type="caution">
    <text evidence="9">The sequence shown here is derived from an EMBL/GenBank/DDBJ whole genome shotgun (WGS) entry which is preliminary data.</text>
</comment>
<evidence type="ECO:0000313" key="9">
    <source>
        <dbReference type="EMBL" id="GII04171.1"/>
    </source>
</evidence>
<evidence type="ECO:0000256" key="7">
    <source>
        <dbReference type="RuleBase" id="RU363032"/>
    </source>
</evidence>
<proteinExistence type="inferred from homology"/>